<dbReference type="InterPro" id="IPR017517">
    <property type="entry name" value="Maleyloyr_isom"/>
</dbReference>
<evidence type="ECO:0000313" key="5">
    <source>
        <dbReference type="Proteomes" id="UP000316181"/>
    </source>
</evidence>
<gene>
    <name evidence="4" type="ORF">FB389_0594</name>
</gene>
<feature type="region of interest" description="Disordered" evidence="1">
    <location>
        <begin position="1"/>
        <end position="25"/>
    </location>
</feature>
<comment type="caution">
    <text evidence="4">The sequence shown here is derived from an EMBL/GenBank/DDBJ whole genome shotgun (WGS) entry which is preliminary data.</text>
</comment>
<protein>
    <submittedName>
        <fullName evidence="4">Uncharacterized protein (TIGR03083 family)</fullName>
    </submittedName>
</protein>
<feature type="domain" description="Mycothiol-dependent maleylpyruvate isomerase metal-binding" evidence="3">
    <location>
        <begin position="45"/>
        <end position="152"/>
    </location>
</feature>
<dbReference type="NCBIfam" id="TIGR03083">
    <property type="entry name" value="maleylpyruvate isomerase family mycothiol-dependent enzyme"/>
    <property type="match status" value="1"/>
</dbReference>
<accession>A0A542SMU4</accession>
<keyword evidence="5" id="KW-1185">Reference proteome</keyword>
<dbReference type="Proteomes" id="UP000316181">
    <property type="component" value="Unassembled WGS sequence"/>
</dbReference>
<feature type="domain" description="MDMPI C-terminal" evidence="2">
    <location>
        <begin position="171"/>
        <end position="251"/>
    </location>
</feature>
<proteinExistence type="predicted"/>
<name>A0A542SMU4_9MICO</name>
<dbReference type="PANTHER" id="PTHR40758">
    <property type="entry name" value="CONSERVED PROTEIN"/>
    <property type="match status" value="1"/>
</dbReference>
<dbReference type="Pfam" id="PF07398">
    <property type="entry name" value="MDMPI_C"/>
    <property type="match status" value="1"/>
</dbReference>
<dbReference type="PANTHER" id="PTHR40758:SF1">
    <property type="entry name" value="CONSERVED PROTEIN"/>
    <property type="match status" value="1"/>
</dbReference>
<dbReference type="InterPro" id="IPR034660">
    <property type="entry name" value="DinB/YfiT-like"/>
</dbReference>
<evidence type="ECO:0000259" key="2">
    <source>
        <dbReference type="Pfam" id="PF07398"/>
    </source>
</evidence>
<reference evidence="4 5" key="1">
    <citation type="submission" date="2019-06" db="EMBL/GenBank/DDBJ databases">
        <title>Sequencing the genomes of 1000 actinobacteria strains.</title>
        <authorList>
            <person name="Klenk H.-P."/>
        </authorList>
    </citation>
    <scope>NUCLEOTIDE SEQUENCE [LARGE SCALE GENOMIC DNA]</scope>
    <source>
        <strain evidence="4 5">DSM 10596</strain>
    </source>
</reference>
<dbReference type="GO" id="GO:0005886">
    <property type="term" value="C:plasma membrane"/>
    <property type="evidence" value="ECO:0007669"/>
    <property type="project" value="TreeGrafter"/>
</dbReference>
<dbReference type="EMBL" id="VFNV01000001">
    <property type="protein sequence ID" value="TQK75950.1"/>
    <property type="molecule type" value="Genomic_DNA"/>
</dbReference>
<dbReference type="AlphaFoldDB" id="A0A542SMU4"/>
<evidence type="ECO:0000259" key="3">
    <source>
        <dbReference type="Pfam" id="PF11716"/>
    </source>
</evidence>
<evidence type="ECO:0000313" key="4">
    <source>
        <dbReference type="EMBL" id="TQK75950.1"/>
    </source>
</evidence>
<dbReference type="InterPro" id="IPR024344">
    <property type="entry name" value="MDMPI_metal-binding"/>
</dbReference>
<evidence type="ECO:0000256" key="1">
    <source>
        <dbReference type="SAM" id="MobiDB-lite"/>
    </source>
</evidence>
<feature type="compositionally biased region" description="Low complexity" evidence="1">
    <location>
        <begin position="14"/>
        <end position="24"/>
    </location>
</feature>
<dbReference type="InterPro" id="IPR010872">
    <property type="entry name" value="MDMPI_C-term_domain"/>
</dbReference>
<dbReference type="GO" id="GO:0046872">
    <property type="term" value="F:metal ion binding"/>
    <property type="evidence" value="ECO:0007669"/>
    <property type="project" value="InterPro"/>
</dbReference>
<sequence>MTDEFPASPPPAATAPSTWSGPAAHPAAADHLSTLRLGQSWVRNLLGGADPSAPVPWCGTWQVADVALHLGTVHLWAAAMMRGVDIGVHDPAAPRDRESLVDFYDFAANILWDSCVSLDADRRALTLDGPGPPGYWWRRQANETLIHAADIARSLAADETLNQVSAEQWDDVTDEVVSSLAPRQVRLQRLAPPATAIAFQSTDTAARWVWGPGDPVAKVSGPSKDVALTLWGRTSPWFAAPEIEGDEDAARRALASKLTP</sequence>
<dbReference type="Pfam" id="PF11716">
    <property type="entry name" value="MDMPI_N"/>
    <property type="match status" value="1"/>
</dbReference>
<dbReference type="SUPFAM" id="SSF109854">
    <property type="entry name" value="DinB/YfiT-like putative metalloenzymes"/>
    <property type="match status" value="1"/>
</dbReference>
<dbReference type="RefSeq" id="WP_170207842.1">
    <property type="nucleotide sequence ID" value="NZ_BAAATB010000008.1"/>
</dbReference>
<organism evidence="4 5">
    <name type="scientific">Rarobacter incanus</name>
    <dbReference type="NCBI Taxonomy" id="153494"/>
    <lineage>
        <taxon>Bacteria</taxon>
        <taxon>Bacillati</taxon>
        <taxon>Actinomycetota</taxon>
        <taxon>Actinomycetes</taxon>
        <taxon>Micrococcales</taxon>
        <taxon>Rarobacteraceae</taxon>
        <taxon>Rarobacter</taxon>
    </lineage>
</organism>